<protein>
    <submittedName>
        <fullName evidence="3">Ras-responsive element-binding protein 1</fullName>
    </submittedName>
</protein>
<sequence length="354" mass="40616">MTVNLKKLSVTRETRDDSVESKQFVFVSYFEKRKTQFALAANMSKSGEILRFGQGNYSFLCIHCGFHFQDIQEILVHIDYHFDIQDQKAVNPELTDDLIGLNVQGLVYSDETEFKFEANSETKTDEPVEEQISISIGELIKTEKDLAAARESKKKRQIRKKRPEEKQTENAYADVRGHLCLLCDLHFQSSADYKKHLRTAHRKSTQLFQCFICQKFFKNIHLVKRHLGSELHSMNKGIKCYQCESEPTVNNEMEPRPHKCFLCPMPTFKELRHGLVWGKSYYSTVKDSETFMIFRRSTSSTLISITSSTTHLWGKENDCDTTIVPGPGICVPIIPDTKPFTKAPGIIALELDAL</sequence>
<evidence type="ECO:0000256" key="1">
    <source>
        <dbReference type="PROSITE-ProRule" id="PRU00042"/>
    </source>
</evidence>
<dbReference type="Gene3D" id="3.30.160.60">
    <property type="entry name" value="Classic Zinc Finger"/>
    <property type="match status" value="1"/>
</dbReference>
<proteinExistence type="predicted"/>
<dbReference type="GO" id="GO:0008270">
    <property type="term" value="F:zinc ion binding"/>
    <property type="evidence" value="ECO:0007669"/>
    <property type="project" value="UniProtKB-KW"/>
</dbReference>
<feature type="domain" description="C2H2-type" evidence="2">
    <location>
        <begin position="208"/>
        <end position="237"/>
    </location>
</feature>
<dbReference type="AlphaFoldDB" id="A0A9Q0NAE1"/>
<keyword evidence="1" id="KW-0862">Zinc</keyword>
<comment type="caution">
    <text evidence="3">The sequence shown here is derived from an EMBL/GenBank/DDBJ whole genome shotgun (WGS) entry which is preliminary data.</text>
</comment>
<evidence type="ECO:0000313" key="4">
    <source>
        <dbReference type="Proteomes" id="UP001151699"/>
    </source>
</evidence>
<dbReference type="SMART" id="SM00355">
    <property type="entry name" value="ZnF_C2H2"/>
    <property type="match status" value="3"/>
</dbReference>
<evidence type="ECO:0000313" key="3">
    <source>
        <dbReference type="EMBL" id="KAJ6646710.1"/>
    </source>
</evidence>
<organism evidence="3 4">
    <name type="scientific">Pseudolycoriella hygida</name>
    <dbReference type="NCBI Taxonomy" id="35572"/>
    <lineage>
        <taxon>Eukaryota</taxon>
        <taxon>Metazoa</taxon>
        <taxon>Ecdysozoa</taxon>
        <taxon>Arthropoda</taxon>
        <taxon>Hexapoda</taxon>
        <taxon>Insecta</taxon>
        <taxon>Pterygota</taxon>
        <taxon>Neoptera</taxon>
        <taxon>Endopterygota</taxon>
        <taxon>Diptera</taxon>
        <taxon>Nematocera</taxon>
        <taxon>Sciaroidea</taxon>
        <taxon>Sciaridae</taxon>
        <taxon>Pseudolycoriella</taxon>
    </lineage>
</organism>
<keyword evidence="1" id="KW-0479">Metal-binding</keyword>
<accession>A0A9Q0NAE1</accession>
<dbReference type="EMBL" id="WJQU01000001">
    <property type="protein sequence ID" value="KAJ6646710.1"/>
    <property type="molecule type" value="Genomic_DNA"/>
</dbReference>
<dbReference type="Proteomes" id="UP001151699">
    <property type="component" value="Chromosome A"/>
</dbReference>
<gene>
    <name evidence="3" type="primary">Rreb1_7</name>
    <name evidence="3" type="ORF">Bhyg_01923</name>
</gene>
<dbReference type="InterPro" id="IPR013087">
    <property type="entry name" value="Znf_C2H2_type"/>
</dbReference>
<dbReference type="PROSITE" id="PS00028">
    <property type="entry name" value="ZINC_FINGER_C2H2_1"/>
    <property type="match status" value="3"/>
</dbReference>
<reference evidence="3" key="1">
    <citation type="submission" date="2022-07" db="EMBL/GenBank/DDBJ databases">
        <authorList>
            <person name="Trinca V."/>
            <person name="Uliana J.V.C."/>
            <person name="Torres T.T."/>
            <person name="Ward R.J."/>
            <person name="Monesi N."/>
        </authorList>
    </citation>
    <scope>NUCLEOTIDE SEQUENCE</scope>
    <source>
        <strain evidence="3">HSMRA1968</strain>
        <tissue evidence="3">Whole embryos</tissue>
    </source>
</reference>
<keyword evidence="1" id="KW-0863">Zinc-finger</keyword>
<dbReference type="PROSITE" id="PS50157">
    <property type="entry name" value="ZINC_FINGER_C2H2_2"/>
    <property type="match status" value="1"/>
</dbReference>
<keyword evidence="4" id="KW-1185">Reference proteome</keyword>
<name>A0A9Q0NAE1_9DIPT</name>
<feature type="non-terminal residue" evidence="3">
    <location>
        <position position="1"/>
    </location>
</feature>
<evidence type="ECO:0000259" key="2">
    <source>
        <dbReference type="PROSITE" id="PS50157"/>
    </source>
</evidence>